<dbReference type="Pfam" id="PF00534">
    <property type="entry name" value="Glycos_transf_1"/>
    <property type="match status" value="1"/>
</dbReference>
<sequence>MTTPRVALVHERFTEVAGSEHVVEQLSAQWPDARVLVPIARPEGIPSGLQTAPETTWLNQLYRLGGERSYAPLLPLMPNAFRRMDIGDAAAVIISHHAFATQAVFSTSAATIAYVHSPARWAWDASLREGEAGGRAGAAALSLLASTARRAELAAAPLLTELVANSTTVAQRIRQWWGRDAVVVHPPVDTDAFTPDPGICREDFFLVAGRLVPYKRPDLAILAANAAGVPLVVTGDGRSLEYCRSIAGPTVVFLGHVSHAQLLNLLRRTRALLMPGVEDFGIVPVEAMACGTPVIALGRGGALDSVVPHVTGQFVSGVLDEEVVAGFVYSIRTFDGSTYDGAAIRRHAELFSRSIFRRRMQAVVNGVLAL</sequence>
<dbReference type="eggNOG" id="COG0438">
    <property type="taxonomic scope" value="Bacteria"/>
</dbReference>
<dbReference type="InterPro" id="IPR050194">
    <property type="entry name" value="Glycosyltransferase_grp1"/>
</dbReference>
<dbReference type="EMBL" id="CP008947">
    <property type="protein sequence ID" value="AII05319.1"/>
    <property type="molecule type" value="Genomic_DNA"/>
</dbReference>
<reference evidence="3 4" key="1">
    <citation type="submission" date="2014-07" db="EMBL/GenBank/DDBJ databases">
        <title>Genome Sequence of Rhodococcus opacus Strain R7, a Biodegrader of Mono- and Polycyclic Aromatic Hydrocarbons.</title>
        <authorList>
            <person name="Di Gennaro P."/>
            <person name="Zampolli J."/>
            <person name="Presti I."/>
            <person name="Cappelletti M."/>
            <person name="D'Ursi P."/>
            <person name="Orro A."/>
            <person name="Mezzelani A."/>
            <person name="Milanesi L."/>
        </authorList>
    </citation>
    <scope>NUCLEOTIDE SEQUENCE [LARGE SCALE GENOMIC DNA]</scope>
    <source>
        <strain evidence="3 4">R7</strain>
    </source>
</reference>
<proteinExistence type="predicted"/>
<evidence type="ECO:0000313" key="4">
    <source>
        <dbReference type="Proteomes" id="UP000028488"/>
    </source>
</evidence>
<name>A0A076EPJ4_RHOOP</name>
<protein>
    <submittedName>
        <fullName evidence="3">Glycosyl transferase family 1</fullName>
    </submittedName>
</protein>
<feature type="domain" description="Glycosyl transferase family 1" evidence="2">
    <location>
        <begin position="202"/>
        <end position="318"/>
    </location>
</feature>
<organism evidence="3 4">
    <name type="scientific">Rhodococcus opacus</name>
    <name type="common">Nocardia opaca</name>
    <dbReference type="NCBI Taxonomy" id="37919"/>
    <lineage>
        <taxon>Bacteria</taxon>
        <taxon>Bacillati</taxon>
        <taxon>Actinomycetota</taxon>
        <taxon>Actinomycetes</taxon>
        <taxon>Mycobacteriales</taxon>
        <taxon>Nocardiaceae</taxon>
        <taxon>Rhodococcus</taxon>
    </lineage>
</organism>
<dbReference type="GO" id="GO:0016757">
    <property type="term" value="F:glycosyltransferase activity"/>
    <property type="evidence" value="ECO:0007669"/>
    <property type="project" value="InterPro"/>
</dbReference>
<dbReference type="RefSeq" id="WP_128639346.1">
    <property type="nucleotide sequence ID" value="NZ_CP008947.1"/>
</dbReference>
<dbReference type="PANTHER" id="PTHR45947">
    <property type="entry name" value="SULFOQUINOVOSYL TRANSFERASE SQD2"/>
    <property type="match status" value="1"/>
</dbReference>
<accession>A0A076EPJ4</accession>
<dbReference type="SUPFAM" id="SSF53756">
    <property type="entry name" value="UDP-Glycosyltransferase/glycogen phosphorylase"/>
    <property type="match status" value="1"/>
</dbReference>
<dbReference type="Gene3D" id="3.40.50.2000">
    <property type="entry name" value="Glycogen Phosphorylase B"/>
    <property type="match status" value="2"/>
</dbReference>
<dbReference type="Proteomes" id="UP000028488">
    <property type="component" value="Chromosome"/>
</dbReference>
<dbReference type="InterPro" id="IPR001296">
    <property type="entry name" value="Glyco_trans_1"/>
</dbReference>
<evidence type="ECO:0000256" key="1">
    <source>
        <dbReference type="ARBA" id="ARBA00022679"/>
    </source>
</evidence>
<dbReference type="AlphaFoldDB" id="A0A076EPJ4"/>
<evidence type="ECO:0000259" key="2">
    <source>
        <dbReference type="Pfam" id="PF00534"/>
    </source>
</evidence>
<gene>
    <name evidence="3" type="ORF">EP51_12100</name>
</gene>
<evidence type="ECO:0000313" key="3">
    <source>
        <dbReference type="EMBL" id="AII05319.1"/>
    </source>
</evidence>
<keyword evidence="1 3" id="KW-0808">Transferase</keyword>
<dbReference type="PANTHER" id="PTHR45947:SF3">
    <property type="entry name" value="SULFOQUINOVOSYL TRANSFERASE SQD2"/>
    <property type="match status" value="1"/>
</dbReference>